<evidence type="ECO:0000259" key="12">
    <source>
        <dbReference type="SMART" id="SM00852"/>
    </source>
</evidence>
<dbReference type="NCBIfam" id="NF045515">
    <property type="entry name" value="Glp_gephyrin"/>
    <property type="match status" value="1"/>
</dbReference>
<dbReference type="PROSITE" id="PS01079">
    <property type="entry name" value="MOCF_BIOSYNTHESIS_2"/>
    <property type="match status" value="1"/>
</dbReference>
<dbReference type="AlphaFoldDB" id="A0A2A4G0D9"/>
<evidence type="ECO:0000256" key="9">
    <source>
        <dbReference type="ARBA" id="ARBA00023150"/>
    </source>
</evidence>
<keyword evidence="5 11" id="KW-0500">Molybdenum</keyword>
<dbReference type="OrthoDB" id="9804758at2"/>
<dbReference type="RefSeq" id="WP_066964645.1">
    <property type="nucleotide sequence ID" value="NZ_CP023449.1"/>
</dbReference>
<dbReference type="InterPro" id="IPR038987">
    <property type="entry name" value="MoeA-like"/>
</dbReference>
<proteinExistence type="inferred from homology"/>
<dbReference type="InterPro" id="IPR008284">
    <property type="entry name" value="MoCF_biosynth_CS"/>
</dbReference>
<dbReference type="SUPFAM" id="SSF53218">
    <property type="entry name" value="Molybdenum cofactor biosynthesis proteins"/>
    <property type="match status" value="1"/>
</dbReference>
<dbReference type="EC" id="2.10.1.1" evidence="11"/>
<dbReference type="InterPro" id="IPR005111">
    <property type="entry name" value="MoeA_C_domain_IV"/>
</dbReference>
<evidence type="ECO:0000256" key="6">
    <source>
        <dbReference type="ARBA" id="ARBA00022679"/>
    </source>
</evidence>
<dbReference type="Pfam" id="PF00994">
    <property type="entry name" value="MoCF_biosynth"/>
    <property type="match status" value="1"/>
</dbReference>
<dbReference type="PANTHER" id="PTHR10192">
    <property type="entry name" value="MOLYBDOPTERIN BIOSYNTHESIS PROTEIN"/>
    <property type="match status" value="1"/>
</dbReference>
<dbReference type="Gene3D" id="3.90.105.10">
    <property type="entry name" value="Molybdopterin biosynthesis moea protein, domain 2"/>
    <property type="match status" value="1"/>
</dbReference>
<reference evidence="13 14" key="1">
    <citation type="submission" date="2017-09" db="EMBL/GenBank/DDBJ databases">
        <title>The Catabolism of 3,6-Dichlorosalicylic acid is Initiated by the Cytochrome P450 Monooxygenase DsmABC in Rhizorhabdus dicambivorans Ndbn-20.</title>
        <authorList>
            <person name="Na L."/>
        </authorList>
    </citation>
    <scope>NUCLEOTIDE SEQUENCE [LARGE SCALE GENOMIC DNA]</scope>
    <source>
        <strain evidence="13 14">Ndbn-20m</strain>
    </source>
</reference>
<accession>A0A2A4G0D9</accession>
<name>A0A2A4G0D9_9SPHN</name>
<gene>
    <name evidence="13" type="ORF">COO09_05475</name>
</gene>
<dbReference type="Gene3D" id="3.40.980.10">
    <property type="entry name" value="MoaB/Mog-like domain"/>
    <property type="match status" value="1"/>
</dbReference>
<protein>
    <recommendedName>
        <fullName evidence="11">Molybdopterin molybdenumtransferase</fullName>
        <ecNumber evidence="11">2.10.1.1</ecNumber>
    </recommendedName>
</protein>
<dbReference type="KEGG" id="rdi:CMV14_00440"/>
<dbReference type="SUPFAM" id="SSF63882">
    <property type="entry name" value="MoeA N-terminal region -like"/>
    <property type="match status" value="1"/>
</dbReference>
<dbReference type="UniPathway" id="UPA00344"/>
<dbReference type="InterPro" id="IPR005110">
    <property type="entry name" value="MoeA_linker/N"/>
</dbReference>
<dbReference type="Pfam" id="PF03453">
    <property type="entry name" value="MoeA_N"/>
    <property type="match status" value="1"/>
</dbReference>
<evidence type="ECO:0000313" key="13">
    <source>
        <dbReference type="EMBL" id="PCE43229.1"/>
    </source>
</evidence>
<evidence type="ECO:0000256" key="11">
    <source>
        <dbReference type="RuleBase" id="RU365090"/>
    </source>
</evidence>
<dbReference type="GO" id="GO:0046872">
    <property type="term" value="F:metal ion binding"/>
    <property type="evidence" value="ECO:0007669"/>
    <property type="project" value="UniProtKB-UniRule"/>
</dbReference>
<comment type="cofactor">
    <cofactor evidence="1 11">
        <name>Mg(2+)</name>
        <dbReference type="ChEBI" id="CHEBI:18420"/>
    </cofactor>
</comment>
<evidence type="ECO:0000313" key="14">
    <source>
        <dbReference type="Proteomes" id="UP000218934"/>
    </source>
</evidence>
<comment type="catalytic activity">
    <reaction evidence="10">
        <text>adenylyl-molybdopterin + molybdate = Mo-molybdopterin + AMP + H(+)</text>
        <dbReference type="Rhea" id="RHEA:35047"/>
        <dbReference type="ChEBI" id="CHEBI:15378"/>
        <dbReference type="ChEBI" id="CHEBI:36264"/>
        <dbReference type="ChEBI" id="CHEBI:62727"/>
        <dbReference type="ChEBI" id="CHEBI:71302"/>
        <dbReference type="ChEBI" id="CHEBI:456215"/>
        <dbReference type="EC" id="2.10.1.1"/>
    </reaction>
</comment>
<dbReference type="InterPro" id="IPR036688">
    <property type="entry name" value="MoeA_C_domain_IV_sf"/>
</dbReference>
<evidence type="ECO:0000256" key="5">
    <source>
        <dbReference type="ARBA" id="ARBA00022505"/>
    </source>
</evidence>
<comment type="caution">
    <text evidence="13">The sequence shown here is derived from an EMBL/GenBank/DDBJ whole genome shotgun (WGS) entry which is preliminary data.</text>
</comment>
<dbReference type="CDD" id="cd00887">
    <property type="entry name" value="MoeA"/>
    <property type="match status" value="1"/>
</dbReference>
<feature type="domain" description="MoaB/Mog" evidence="12">
    <location>
        <begin position="176"/>
        <end position="314"/>
    </location>
</feature>
<comment type="similarity">
    <text evidence="4 11">Belongs to the MoeA family.</text>
</comment>
<organism evidence="13 14">
    <name type="scientific">Rhizorhabdus dicambivorans</name>
    <dbReference type="NCBI Taxonomy" id="1850238"/>
    <lineage>
        <taxon>Bacteria</taxon>
        <taxon>Pseudomonadati</taxon>
        <taxon>Pseudomonadota</taxon>
        <taxon>Alphaproteobacteria</taxon>
        <taxon>Sphingomonadales</taxon>
        <taxon>Sphingomonadaceae</taxon>
        <taxon>Rhizorhabdus</taxon>
    </lineage>
</organism>
<dbReference type="SUPFAM" id="SSF63867">
    <property type="entry name" value="MoeA C-terminal domain-like"/>
    <property type="match status" value="1"/>
</dbReference>
<dbReference type="Proteomes" id="UP000218934">
    <property type="component" value="Unassembled WGS sequence"/>
</dbReference>
<keyword evidence="9 11" id="KW-0501">Molybdenum cofactor biosynthesis</keyword>
<evidence type="ECO:0000256" key="8">
    <source>
        <dbReference type="ARBA" id="ARBA00022842"/>
    </source>
</evidence>
<dbReference type="EMBL" id="NWUF01000004">
    <property type="protein sequence ID" value="PCE43229.1"/>
    <property type="molecule type" value="Genomic_DNA"/>
</dbReference>
<dbReference type="Pfam" id="PF03454">
    <property type="entry name" value="MoeA_C"/>
    <property type="match status" value="1"/>
</dbReference>
<dbReference type="Gene3D" id="2.40.340.10">
    <property type="entry name" value="MoeA, C-terminal, domain IV"/>
    <property type="match status" value="1"/>
</dbReference>
<keyword evidence="14" id="KW-1185">Reference proteome</keyword>
<dbReference type="PANTHER" id="PTHR10192:SF5">
    <property type="entry name" value="GEPHYRIN"/>
    <property type="match status" value="1"/>
</dbReference>
<evidence type="ECO:0000256" key="10">
    <source>
        <dbReference type="ARBA" id="ARBA00047317"/>
    </source>
</evidence>
<dbReference type="InterPro" id="IPR001453">
    <property type="entry name" value="MoaB/Mog_dom"/>
</dbReference>
<keyword evidence="6 11" id="KW-0808">Transferase</keyword>
<comment type="pathway">
    <text evidence="3 11">Cofactor biosynthesis; molybdopterin biosynthesis.</text>
</comment>
<dbReference type="GO" id="GO:0005829">
    <property type="term" value="C:cytosol"/>
    <property type="evidence" value="ECO:0007669"/>
    <property type="project" value="TreeGrafter"/>
</dbReference>
<dbReference type="GO" id="GO:0061599">
    <property type="term" value="F:molybdopterin molybdotransferase activity"/>
    <property type="evidence" value="ECO:0007669"/>
    <property type="project" value="UniProtKB-UniRule"/>
</dbReference>
<dbReference type="Gene3D" id="2.170.190.11">
    <property type="entry name" value="Molybdopterin biosynthesis moea protein, domain 3"/>
    <property type="match status" value="1"/>
</dbReference>
<dbReference type="InterPro" id="IPR036425">
    <property type="entry name" value="MoaB/Mog-like_dom_sf"/>
</dbReference>
<evidence type="ECO:0000256" key="1">
    <source>
        <dbReference type="ARBA" id="ARBA00001946"/>
    </source>
</evidence>
<dbReference type="FunFam" id="3.40.980.10:FF:000004">
    <property type="entry name" value="Molybdopterin molybdenumtransferase"/>
    <property type="match status" value="1"/>
</dbReference>
<comment type="function">
    <text evidence="2 11">Catalyzes the insertion of molybdate into adenylated molybdopterin with the concomitant release of AMP.</text>
</comment>
<sequence>MALIPTAEAQARMFALKEALPVETVPLLDARGRYAAGDILSKRTQPALDLSAMDGYAIRFAERPGPWTVAGESAAGGGLGRALAPGEAARIFTGAPVPEGADSILIQEEAGRDGDSLTMTGEGPPRIGAHIRRKGSDFAEGDILIPAGAPIGAAAIALAASGGHGALPVRRRPRVAILSTGNELVPAGEPTTGALLPASNGPMLAALLAGTPAQVTDHGIIRDDLGLISAAFADLAGGADIIVTTGGASVGDHDLVLPALEQAGATIDFWKVRMKPGKPVMIGTLGGAIVLGLPGNPVSAFVTATLFLKPLIAHLLGSARPVPPPAAARLGEALPATGGRAEYLRGKWSRGLAVPTASQDSAGLAALVEAELLIVRESDSPALEAGADVEIIPLA</sequence>
<keyword evidence="8 11" id="KW-0460">Magnesium</keyword>
<evidence type="ECO:0000256" key="7">
    <source>
        <dbReference type="ARBA" id="ARBA00022723"/>
    </source>
</evidence>
<evidence type="ECO:0000256" key="3">
    <source>
        <dbReference type="ARBA" id="ARBA00005046"/>
    </source>
</evidence>
<dbReference type="GO" id="GO:0006777">
    <property type="term" value="P:Mo-molybdopterin cofactor biosynthetic process"/>
    <property type="evidence" value="ECO:0007669"/>
    <property type="project" value="UniProtKB-UniRule"/>
</dbReference>
<keyword evidence="7 11" id="KW-0479">Metal-binding</keyword>
<dbReference type="SMART" id="SM00852">
    <property type="entry name" value="MoCF_biosynth"/>
    <property type="match status" value="1"/>
</dbReference>
<evidence type="ECO:0000256" key="4">
    <source>
        <dbReference type="ARBA" id="ARBA00010763"/>
    </source>
</evidence>
<dbReference type="InterPro" id="IPR036135">
    <property type="entry name" value="MoeA_linker/N_sf"/>
</dbReference>
<evidence type="ECO:0000256" key="2">
    <source>
        <dbReference type="ARBA" id="ARBA00002901"/>
    </source>
</evidence>